<dbReference type="PANTHER" id="PTHR37984">
    <property type="entry name" value="PROTEIN CBG26694"/>
    <property type="match status" value="1"/>
</dbReference>
<dbReference type="OrthoDB" id="2013610at2759"/>
<reference evidence="5 6" key="1">
    <citation type="submission" date="2019-08" db="EMBL/GenBank/DDBJ databases">
        <title>Draft genome sequences of two oriental melons (Cucumis melo L. var makuwa).</title>
        <authorList>
            <person name="Kwon S.-Y."/>
        </authorList>
    </citation>
    <scope>NUCLEOTIDE SEQUENCE [LARGE SCALE GENOMIC DNA]</scope>
    <source>
        <strain evidence="6">cv. Chang Bougi</strain>
        <strain evidence="5">cv. SW 3</strain>
        <tissue evidence="3">Leaf</tissue>
    </source>
</reference>
<dbReference type="InterPro" id="IPR050951">
    <property type="entry name" value="Retrovirus_Pol_polyprotein"/>
</dbReference>
<evidence type="ECO:0000259" key="2">
    <source>
        <dbReference type="PROSITE" id="PS50994"/>
    </source>
</evidence>
<dbReference type="PANTHER" id="PTHR37984:SF5">
    <property type="entry name" value="PROTEIN NYNRIN-LIKE"/>
    <property type="match status" value="1"/>
</dbReference>
<dbReference type="EMBL" id="SSTD01011480">
    <property type="protein sequence ID" value="TYK09649.1"/>
    <property type="molecule type" value="Genomic_DNA"/>
</dbReference>
<dbReference type="InterPro" id="IPR036397">
    <property type="entry name" value="RNaseH_sf"/>
</dbReference>
<dbReference type="Pfam" id="PF17919">
    <property type="entry name" value="RT_RNaseH_2"/>
    <property type="match status" value="1"/>
</dbReference>
<dbReference type="Gene3D" id="1.10.340.70">
    <property type="match status" value="1"/>
</dbReference>
<protein>
    <submittedName>
        <fullName evidence="3">Reverse transcriptase</fullName>
    </submittedName>
</protein>
<evidence type="ECO:0000256" key="1">
    <source>
        <dbReference type="ARBA" id="ARBA00023268"/>
    </source>
</evidence>
<name>A0A5A7SM68_CUCMM</name>
<dbReference type="CDD" id="cd01647">
    <property type="entry name" value="RT_LTR"/>
    <property type="match status" value="1"/>
</dbReference>
<dbReference type="InterPro" id="IPR000477">
    <property type="entry name" value="RT_dom"/>
</dbReference>
<feature type="domain" description="Integrase catalytic" evidence="2">
    <location>
        <begin position="475"/>
        <end position="616"/>
    </location>
</feature>
<organism evidence="3 5">
    <name type="scientific">Cucumis melo var. makuwa</name>
    <name type="common">Oriental melon</name>
    <dbReference type="NCBI Taxonomy" id="1194695"/>
    <lineage>
        <taxon>Eukaryota</taxon>
        <taxon>Viridiplantae</taxon>
        <taxon>Streptophyta</taxon>
        <taxon>Embryophyta</taxon>
        <taxon>Tracheophyta</taxon>
        <taxon>Spermatophyta</taxon>
        <taxon>Magnoliopsida</taxon>
        <taxon>eudicotyledons</taxon>
        <taxon>Gunneridae</taxon>
        <taxon>Pentapetalae</taxon>
        <taxon>rosids</taxon>
        <taxon>fabids</taxon>
        <taxon>Cucurbitales</taxon>
        <taxon>Cucurbitaceae</taxon>
        <taxon>Benincaseae</taxon>
        <taxon>Cucumis</taxon>
    </lineage>
</organism>
<evidence type="ECO:0000313" key="3">
    <source>
        <dbReference type="EMBL" id="KAA0025807.1"/>
    </source>
</evidence>
<accession>A0A5A7SM68</accession>
<dbReference type="InterPro" id="IPR041588">
    <property type="entry name" value="Integrase_H2C2"/>
</dbReference>
<evidence type="ECO:0000313" key="6">
    <source>
        <dbReference type="Proteomes" id="UP000321947"/>
    </source>
</evidence>
<dbReference type="GO" id="GO:0015074">
    <property type="term" value="P:DNA integration"/>
    <property type="evidence" value="ECO:0007669"/>
    <property type="project" value="InterPro"/>
</dbReference>
<dbReference type="SUPFAM" id="SSF53098">
    <property type="entry name" value="Ribonuclease H-like"/>
    <property type="match status" value="1"/>
</dbReference>
<dbReference type="Proteomes" id="UP000321393">
    <property type="component" value="Unassembled WGS sequence"/>
</dbReference>
<dbReference type="InterPro" id="IPR043502">
    <property type="entry name" value="DNA/RNA_pol_sf"/>
</dbReference>
<keyword evidence="3" id="KW-0695">RNA-directed DNA polymerase</keyword>
<dbReference type="GO" id="GO:0003964">
    <property type="term" value="F:RNA-directed DNA polymerase activity"/>
    <property type="evidence" value="ECO:0007669"/>
    <property type="project" value="UniProtKB-KW"/>
</dbReference>
<gene>
    <name evidence="4" type="ORF">E5676_scaffold447G00490</name>
    <name evidence="3" type="ORF">E6C27_scaffold34G00590</name>
</gene>
<dbReference type="Gene3D" id="3.10.20.370">
    <property type="match status" value="1"/>
</dbReference>
<dbReference type="Proteomes" id="UP000321947">
    <property type="component" value="Unassembled WGS sequence"/>
</dbReference>
<dbReference type="Gene3D" id="3.30.420.10">
    <property type="entry name" value="Ribonuclease H-like superfamily/Ribonuclease H"/>
    <property type="match status" value="1"/>
</dbReference>
<dbReference type="Pfam" id="PF17921">
    <property type="entry name" value="Integrase_H2C2"/>
    <property type="match status" value="1"/>
</dbReference>
<dbReference type="CDD" id="cd09274">
    <property type="entry name" value="RNase_HI_RT_Ty3"/>
    <property type="match status" value="1"/>
</dbReference>
<dbReference type="Gene3D" id="3.30.70.270">
    <property type="match status" value="1"/>
</dbReference>
<keyword evidence="3" id="KW-0548">Nucleotidyltransferase</keyword>
<dbReference type="Pfam" id="PF00078">
    <property type="entry name" value="RVT_1"/>
    <property type="match status" value="1"/>
</dbReference>
<sequence>MDNFDVVLEMEFLLEHQVIPMPLAKCLVITGSTPLIVQTDLRQLDGLKMISVMQLKKGLSRDEPTFMAIPLNSSQNSRETDPKEIMRVLEKYRDVMLDSLPKSLPPQRMIDHEIELVPGAKPPAKNAYRFIKPAKAPYGAPVLFQKKKDGSLRLCIDYRILNKLTVRNKYPFPIITYLFDRLHGAKYFSKLDLRSGYYQVRIAEGDESKTTCVTRYGAFEFLVMPFGLTNTPATFCMLMNQGLSKRANPLTELLKKDVHWNWDPECQAAFDGLKQAMMERPLLGITDVTKPFEVEIDASDYALGGVLLQNGHPITYKSRKLNAAERRYTVSEKEMLTVIHCLRAWRQYLLGSSFVVKTDNSATCHFFTQPKLTSKQARLQEFLVEFDFEFEHKKGSSNQAVDALSRKQKHAAICLLAHLRGSEIGGSRTYALLKKDYFWPNMRDDVMQYTKTCLICQQDKVEKVKVAGLLDPLPIPTRPWESVSMDFITHLPKVGDFKAILVIIDHFSKYATFIPTTKQCSAEMTAQLFFKHVVKLWGVSTSIMSDRDGRFIGSFWMELFSILGTSLNISSSYHPQTDGQTERFNCMLEEYLHHFVNARQKNWIQLLDVARFCFNA</sequence>
<keyword evidence="3" id="KW-0808">Transferase</keyword>
<evidence type="ECO:0000313" key="5">
    <source>
        <dbReference type="Proteomes" id="UP000321393"/>
    </source>
</evidence>
<dbReference type="InterPro" id="IPR012337">
    <property type="entry name" value="RNaseH-like_sf"/>
</dbReference>
<proteinExistence type="predicted"/>
<dbReference type="SUPFAM" id="SSF56672">
    <property type="entry name" value="DNA/RNA polymerases"/>
    <property type="match status" value="1"/>
</dbReference>
<comment type="caution">
    <text evidence="3">The sequence shown here is derived from an EMBL/GenBank/DDBJ whole genome shotgun (WGS) entry which is preliminary data.</text>
</comment>
<dbReference type="InterPro" id="IPR043128">
    <property type="entry name" value="Rev_trsase/Diguanyl_cyclase"/>
</dbReference>
<dbReference type="GO" id="GO:0003676">
    <property type="term" value="F:nucleic acid binding"/>
    <property type="evidence" value="ECO:0007669"/>
    <property type="project" value="InterPro"/>
</dbReference>
<evidence type="ECO:0000313" key="4">
    <source>
        <dbReference type="EMBL" id="TYK09649.1"/>
    </source>
</evidence>
<dbReference type="InterPro" id="IPR001584">
    <property type="entry name" value="Integrase_cat-core"/>
</dbReference>
<dbReference type="InterPro" id="IPR041577">
    <property type="entry name" value="RT_RNaseH_2"/>
</dbReference>
<keyword evidence="1" id="KW-0511">Multifunctional enzyme</keyword>
<dbReference type="PROSITE" id="PS50994">
    <property type="entry name" value="INTEGRASE"/>
    <property type="match status" value="1"/>
</dbReference>
<dbReference type="Gene3D" id="3.10.10.10">
    <property type="entry name" value="HIV Type 1 Reverse Transcriptase, subunit A, domain 1"/>
    <property type="match status" value="1"/>
</dbReference>
<dbReference type="AlphaFoldDB" id="A0A5A7SM68"/>
<dbReference type="EMBL" id="SSTE01023063">
    <property type="protein sequence ID" value="KAA0025807.1"/>
    <property type="molecule type" value="Genomic_DNA"/>
</dbReference>